<dbReference type="Proteomes" id="UP000318370">
    <property type="component" value="Unassembled WGS sequence"/>
</dbReference>
<gene>
    <name evidence="1" type="ORF">SB6408_03768</name>
</gene>
<organism evidence="1 2">
    <name type="scientific">Klebsiella spallanzanii</name>
    <dbReference type="NCBI Taxonomy" id="2587528"/>
    <lineage>
        <taxon>Bacteria</taxon>
        <taxon>Pseudomonadati</taxon>
        <taxon>Pseudomonadota</taxon>
        <taxon>Gammaproteobacteria</taxon>
        <taxon>Enterobacterales</taxon>
        <taxon>Enterobacteriaceae</taxon>
        <taxon>Klebsiella/Raoultella group</taxon>
        <taxon>Klebsiella</taxon>
    </lineage>
</organism>
<name>A0A564IHH4_9ENTR</name>
<evidence type="ECO:0000313" key="2">
    <source>
        <dbReference type="Proteomes" id="UP000318370"/>
    </source>
</evidence>
<reference evidence="1 2" key="1">
    <citation type="submission" date="2019-07" db="EMBL/GenBank/DDBJ databases">
        <authorList>
            <person name="Brisse S."/>
            <person name="Rodrigues C."/>
            <person name="Thorpe H."/>
        </authorList>
    </citation>
    <scope>NUCLEOTIDE SEQUENCE [LARGE SCALE GENOMIC DNA]</scope>
    <source>
        <strain evidence="1">SB6408</strain>
    </source>
</reference>
<proteinExistence type="predicted"/>
<sequence length="31" mass="3562">MVSRRHGEMHFLARTKTGSIKALLIEGFFDI</sequence>
<accession>A0A564IHH4</accession>
<dbReference type="AlphaFoldDB" id="A0A564IHH4"/>
<dbReference type="EMBL" id="CABGHF010000004">
    <property type="protein sequence ID" value="VUS44061.1"/>
    <property type="molecule type" value="Genomic_DNA"/>
</dbReference>
<protein>
    <submittedName>
        <fullName evidence="1">Uncharacterized protein</fullName>
    </submittedName>
</protein>
<evidence type="ECO:0000313" key="1">
    <source>
        <dbReference type="EMBL" id="VUS44061.1"/>
    </source>
</evidence>